<dbReference type="CDD" id="cd09272">
    <property type="entry name" value="RNase_HI_RT_Ty1"/>
    <property type="match status" value="1"/>
</dbReference>
<accession>A0A0S3RP44</accession>
<keyword evidence="2" id="KW-1185">Reference proteome</keyword>
<dbReference type="AlphaFoldDB" id="A0A0S3RP44"/>
<name>A0A0S3RP44_PHAAN</name>
<dbReference type="Proteomes" id="UP000291084">
    <property type="component" value="Chromosome 3"/>
</dbReference>
<evidence type="ECO:0008006" key="3">
    <source>
        <dbReference type="Google" id="ProtNLM"/>
    </source>
</evidence>
<sequence>MVDNKSAISLSKNPVFHGRSKHIDTKFHFLRDLVSQGRVELLHCPTEIQKADIFTKALRQSRFEQLRDLLGVISFN</sequence>
<reference evidence="1 2" key="1">
    <citation type="journal article" date="2015" name="Sci. Rep.">
        <title>The power of single molecule real-time sequencing technology in the de novo assembly of a eukaryotic genome.</title>
        <authorList>
            <person name="Sakai H."/>
            <person name="Naito K."/>
            <person name="Ogiso-Tanaka E."/>
            <person name="Takahashi Y."/>
            <person name="Iseki K."/>
            <person name="Muto C."/>
            <person name="Satou K."/>
            <person name="Teruya K."/>
            <person name="Shiroma A."/>
            <person name="Shimoji M."/>
            <person name="Hirano T."/>
            <person name="Itoh T."/>
            <person name="Kaga A."/>
            <person name="Tomooka N."/>
        </authorList>
    </citation>
    <scope>NUCLEOTIDE SEQUENCE [LARGE SCALE GENOMIC DNA]</scope>
    <source>
        <strain evidence="2">cv. Shumari</strain>
    </source>
</reference>
<evidence type="ECO:0000313" key="2">
    <source>
        <dbReference type="Proteomes" id="UP000291084"/>
    </source>
</evidence>
<evidence type="ECO:0000313" key="1">
    <source>
        <dbReference type="EMBL" id="BAT82356.1"/>
    </source>
</evidence>
<dbReference type="OrthoDB" id="1421472at2759"/>
<gene>
    <name evidence="1" type="primary">Vigan.03G236000</name>
    <name evidence="1" type="ORF">VIGAN_03236000</name>
</gene>
<proteinExistence type="predicted"/>
<organism evidence="1 2">
    <name type="scientific">Vigna angularis var. angularis</name>
    <dbReference type="NCBI Taxonomy" id="157739"/>
    <lineage>
        <taxon>Eukaryota</taxon>
        <taxon>Viridiplantae</taxon>
        <taxon>Streptophyta</taxon>
        <taxon>Embryophyta</taxon>
        <taxon>Tracheophyta</taxon>
        <taxon>Spermatophyta</taxon>
        <taxon>Magnoliopsida</taxon>
        <taxon>eudicotyledons</taxon>
        <taxon>Gunneridae</taxon>
        <taxon>Pentapetalae</taxon>
        <taxon>rosids</taxon>
        <taxon>fabids</taxon>
        <taxon>Fabales</taxon>
        <taxon>Fabaceae</taxon>
        <taxon>Papilionoideae</taxon>
        <taxon>50 kb inversion clade</taxon>
        <taxon>NPAAA clade</taxon>
        <taxon>indigoferoid/millettioid clade</taxon>
        <taxon>Phaseoleae</taxon>
        <taxon>Vigna</taxon>
    </lineage>
</organism>
<protein>
    <recommendedName>
        <fullName evidence="3">Reverse transcriptase Ty1/copia-type domain-containing protein</fullName>
    </recommendedName>
</protein>
<dbReference type="EMBL" id="AP015036">
    <property type="protein sequence ID" value="BAT82356.1"/>
    <property type="molecule type" value="Genomic_DNA"/>
</dbReference>